<evidence type="ECO:0000256" key="7">
    <source>
        <dbReference type="ARBA" id="ARBA00023239"/>
    </source>
</evidence>
<evidence type="ECO:0000256" key="3">
    <source>
        <dbReference type="ARBA" id="ARBA00022813"/>
    </source>
</evidence>
<dbReference type="OrthoDB" id="9793120at2"/>
<dbReference type="InterPro" id="IPR017716">
    <property type="entry name" value="S-AdoMet_deCOase_pro-enz"/>
</dbReference>
<gene>
    <name evidence="10" type="ordered locus">Mmc1_3177</name>
</gene>
<comment type="cofactor">
    <cofactor evidence="1">
        <name>pyruvate</name>
        <dbReference type="ChEBI" id="CHEBI:15361"/>
    </cofactor>
</comment>
<evidence type="ECO:0000256" key="5">
    <source>
        <dbReference type="ARBA" id="ARBA00023115"/>
    </source>
</evidence>
<dbReference type="HOGENOM" id="CLU_125470_2_4_5"/>
<dbReference type="Proteomes" id="UP000002586">
    <property type="component" value="Chromosome"/>
</dbReference>
<organism evidence="10 11">
    <name type="scientific">Magnetococcus marinus (strain ATCC BAA-1437 / JCM 17883 / MC-1)</name>
    <dbReference type="NCBI Taxonomy" id="156889"/>
    <lineage>
        <taxon>Bacteria</taxon>
        <taxon>Pseudomonadati</taxon>
        <taxon>Pseudomonadota</taxon>
        <taxon>Magnetococcia</taxon>
        <taxon>Magnetococcales</taxon>
        <taxon>Magnetococcaceae</taxon>
        <taxon>Magnetococcus</taxon>
    </lineage>
</organism>
<keyword evidence="7 10" id="KW-0456">Lyase</keyword>
<keyword evidence="5" id="KW-0620">Polyamine biosynthesis</keyword>
<dbReference type="KEGG" id="mgm:Mmc1_3177"/>
<evidence type="ECO:0000256" key="4">
    <source>
        <dbReference type="ARBA" id="ARBA00023066"/>
    </source>
</evidence>
<proteinExistence type="predicted"/>
<keyword evidence="4" id="KW-0745">Spermidine biosynthesis</keyword>
<evidence type="ECO:0000256" key="9">
    <source>
        <dbReference type="ARBA" id="ARBA00023317"/>
    </source>
</evidence>
<evidence type="ECO:0000256" key="1">
    <source>
        <dbReference type="ARBA" id="ARBA00001928"/>
    </source>
</evidence>
<dbReference type="PANTHER" id="PTHR33866:SF2">
    <property type="entry name" value="S-ADENOSYLMETHIONINE DECARBOXYLASE PROENZYME"/>
    <property type="match status" value="1"/>
</dbReference>
<dbReference type="Pfam" id="PF02675">
    <property type="entry name" value="AdoMet_dc"/>
    <property type="match status" value="1"/>
</dbReference>
<dbReference type="RefSeq" id="WP_011714730.1">
    <property type="nucleotide sequence ID" value="NC_008576.1"/>
</dbReference>
<protein>
    <submittedName>
        <fullName evidence="10">Adenosylmethionine decarboxylase proenzyme</fullName>
        <ecNumber evidence="10">4.1.1.50</ecNumber>
    </submittedName>
</protein>
<keyword evidence="3" id="KW-0068">Autocatalytic cleavage</keyword>
<evidence type="ECO:0000256" key="6">
    <source>
        <dbReference type="ARBA" id="ARBA00023145"/>
    </source>
</evidence>
<dbReference type="Gene3D" id="3.60.90.10">
    <property type="entry name" value="S-adenosylmethionine decarboxylase"/>
    <property type="match status" value="1"/>
</dbReference>
<dbReference type="SUPFAM" id="SSF56276">
    <property type="entry name" value="S-adenosylmethionine decarboxylase"/>
    <property type="match status" value="1"/>
</dbReference>
<dbReference type="GO" id="GO:0008295">
    <property type="term" value="P:spermidine biosynthetic process"/>
    <property type="evidence" value="ECO:0007669"/>
    <property type="project" value="UniProtKB-KW"/>
</dbReference>
<keyword evidence="8" id="KW-0704">Schiff base</keyword>
<sequence>MKIQQLIVDAYRCRGPLDDADLLIHSMTQAADLVGAQRVGEAQLRYVPHGVTAVLFLAESHILISTWPEHALAMVDVLLCNPQMNPYQAWQVMAQLLKPQGEVRFHEHIREIGAMPAQEKPFA</sequence>
<reference evidence="10 11" key="2">
    <citation type="journal article" date="2012" name="Int. J. Syst. Evol. Microbiol.">
        <title>Magnetococcus marinus gen. nov., sp. nov., a marine, magnetotactic bacterium that represents a novel lineage (Magnetococcaceae fam. nov.; Magnetococcales ord. nov.) at the base of the Alphaproteobacteria.</title>
        <authorList>
            <person name="Bazylinski D.A."/>
            <person name="Williams T.J."/>
            <person name="Lefevre C.T."/>
            <person name="Berg R.J."/>
            <person name="Zhang C.L."/>
            <person name="Bowser S.S."/>
            <person name="Dean A.J."/>
            <person name="Beveridge T.J."/>
        </authorList>
    </citation>
    <scope>NUCLEOTIDE SEQUENCE [LARGE SCALE GENOMIC DNA]</scope>
    <source>
        <strain evidence="11">ATCC BAA-1437 / JCM 17883 / MC-1</strain>
    </source>
</reference>
<dbReference type="EC" id="4.1.1.50" evidence="10"/>
<evidence type="ECO:0000256" key="2">
    <source>
        <dbReference type="ARBA" id="ARBA00022793"/>
    </source>
</evidence>
<dbReference type="eggNOG" id="COG1586">
    <property type="taxonomic scope" value="Bacteria"/>
</dbReference>
<dbReference type="InterPro" id="IPR016067">
    <property type="entry name" value="S-AdoMet_deCO2ase_core"/>
</dbReference>
<dbReference type="GO" id="GO:0004014">
    <property type="term" value="F:adenosylmethionine decarboxylase activity"/>
    <property type="evidence" value="ECO:0007669"/>
    <property type="project" value="UniProtKB-EC"/>
</dbReference>
<reference evidence="11" key="1">
    <citation type="journal article" date="2009" name="Appl. Environ. Microbiol.">
        <title>Complete genome sequence of the chemolithoautotrophic marine magnetotactic coccus strain MC-1.</title>
        <authorList>
            <person name="Schubbe S."/>
            <person name="Williams T.J."/>
            <person name="Xie G."/>
            <person name="Kiss H.E."/>
            <person name="Brettin T.S."/>
            <person name="Martinez D."/>
            <person name="Ross C.A."/>
            <person name="Schuler D."/>
            <person name="Cox B.L."/>
            <person name="Nealson K.H."/>
            <person name="Bazylinski D.A."/>
        </authorList>
    </citation>
    <scope>NUCLEOTIDE SEQUENCE [LARGE SCALE GENOMIC DNA]</scope>
    <source>
        <strain evidence="11">ATCC BAA-1437 / JCM 17883 / MC-1</strain>
    </source>
</reference>
<keyword evidence="6" id="KW-0865">Zymogen</keyword>
<dbReference type="STRING" id="156889.Mmc1_3177"/>
<dbReference type="AlphaFoldDB" id="A0LCH4"/>
<accession>A0LCH4</accession>
<keyword evidence="9" id="KW-0670">Pyruvate</keyword>
<name>A0LCH4_MAGMM</name>
<keyword evidence="11" id="KW-1185">Reference proteome</keyword>
<dbReference type="GO" id="GO:0005829">
    <property type="term" value="C:cytosol"/>
    <property type="evidence" value="ECO:0007669"/>
    <property type="project" value="TreeGrafter"/>
</dbReference>
<evidence type="ECO:0000313" key="11">
    <source>
        <dbReference type="Proteomes" id="UP000002586"/>
    </source>
</evidence>
<evidence type="ECO:0000313" key="10">
    <source>
        <dbReference type="EMBL" id="ABK45667.1"/>
    </source>
</evidence>
<dbReference type="InterPro" id="IPR003826">
    <property type="entry name" value="AdoMetDC_fam_prok"/>
</dbReference>
<dbReference type="EMBL" id="CP000471">
    <property type="protein sequence ID" value="ABK45667.1"/>
    <property type="molecule type" value="Genomic_DNA"/>
</dbReference>
<dbReference type="PANTHER" id="PTHR33866">
    <property type="entry name" value="S-ADENOSYLMETHIONINE DECARBOXYLASE PROENZYME"/>
    <property type="match status" value="1"/>
</dbReference>
<dbReference type="NCBIfam" id="TIGR03330">
    <property type="entry name" value="SAM_DCase_Bsu"/>
    <property type="match status" value="1"/>
</dbReference>
<keyword evidence="2" id="KW-0210">Decarboxylase</keyword>
<evidence type="ECO:0000256" key="8">
    <source>
        <dbReference type="ARBA" id="ARBA00023270"/>
    </source>
</evidence>